<feature type="domain" description="JmjC" evidence="1">
    <location>
        <begin position="137"/>
        <end position="318"/>
    </location>
</feature>
<dbReference type="PANTHER" id="PTHR12461:SF99">
    <property type="entry name" value="BIFUNCTIONAL PEPTIDASE AND (3S)-LYSYL HYDROXYLASE JMJD7"/>
    <property type="match status" value="1"/>
</dbReference>
<protein>
    <submittedName>
        <fullName evidence="2">Clavaminate synthase-like protein</fullName>
    </submittedName>
</protein>
<dbReference type="Pfam" id="PF13621">
    <property type="entry name" value="Cupin_8"/>
    <property type="match status" value="1"/>
</dbReference>
<dbReference type="OrthoDB" id="424465at2759"/>
<dbReference type="InterPro" id="IPR041667">
    <property type="entry name" value="Cupin_8"/>
</dbReference>
<accession>A0A5C3MGJ1</accession>
<evidence type="ECO:0000313" key="3">
    <source>
        <dbReference type="Proteomes" id="UP000308652"/>
    </source>
</evidence>
<name>A0A5C3MGJ1_9AGAR</name>
<proteinExistence type="predicted"/>
<reference evidence="2 3" key="1">
    <citation type="journal article" date="2019" name="Nat. Ecol. Evol.">
        <title>Megaphylogeny resolves global patterns of mushroom evolution.</title>
        <authorList>
            <person name="Varga T."/>
            <person name="Krizsan K."/>
            <person name="Foldi C."/>
            <person name="Dima B."/>
            <person name="Sanchez-Garcia M."/>
            <person name="Sanchez-Ramirez S."/>
            <person name="Szollosi G.J."/>
            <person name="Szarkandi J.G."/>
            <person name="Papp V."/>
            <person name="Albert L."/>
            <person name="Andreopoulos W."/>
            <person name="Angelini C."/>
            <person name="Antonin V."/>
            <person name="Barry K.W."/>
            <person name="Bougher N.L."/>
            <person name="Buchanan P."/>
            <person name="Buyck B."/>
            <person name="Bense V."/>
            <person name="Catcheside P."/>
            <person name="Chovatia M."/>
            <person name="Cooper J."/>
            <person name="Damon W."/>
            <person name="Desjardin D."/>
            <person name="Finy P."/>
            <person name="Geml J."/>
            <person name="Haridas S."/>
            <person name="Hughes K."/>
            <person name="Justo A."/>
            <person name="Karasinski D."/>
            <person name="Kautmanova I."/>
            <person name="Kiss B."/>
            <person name="Kocsube S."/>
            <person name="Kotiranta H."/>
            <person name="LaButti K.M."/>
            <person name="Lechner B.E."/>
            <person name="Liimatainen K."/>
            <person name="Lipzen A."/>
            <person name="Lukacs Z."/>
            <person name="Mihaltcheva S."/>
            <person name="Morgado L.N."/>
            <person name="Niskanen T."/>
            <person name="Noordeloos M.E."/>
            <person name="Ohm R.A."/>
            <person name="Ortiz-Santana B."/>
            <person name="Ovrebo C."/>
            <person name="Racz N."/>
            <person name="Riley R."/>
            <person name="Savchenko A."/>
            <person name="Shiryaev A."/>
            <person name="Soop K."/>
            <person name="Spirin V."/>
            <person name="Szebenyi C."/>
            <person name="Tomsovsky M."/>
            <person name="Tulloss R.E."/>
            <person name="Uehling J."/>
            <person name="Grigoriev I.V."/>
            <person name="Vagvolgyi C."/>
            <person name="Papp T."/>
            <person name="Martin F.M."/>
            <person name="Miettinen O."/>
            <person name="Hibbett D.S."/>
            <person name="Nagy L.G."/>
        </authorList>
    </citation>
    <scope>NUCLEOTIDE SEQUENCE [LARGE SCALE GENOMIC DNA]</scope>
    <source>
        <strain evidence="2 3">CBS 166.37</strain>
    </source>
</reference>
<dbReference type="EMBL" id="ML213591">
    <property type="protein sequence ID" value="TFK43526.1"/>
    <property type="molecule type" value="Genomic_DNA"/>
</dbReference>
<dbReference type="STRING" id="68775.A0A5C3MGJ1"/>
<dbReference type="AlphaFoldDB" id="A0A5C3MGJ1"/>
<dbReference type="PROSITE" id="PS51184">
    <property type="entry name" value="JMJC"/>
    <property type="match status" value="1"/>
</dbReference>
<evidence type="ECO:0000313" key="2">
    <source>
        <dbReference type="EMBL" id="TFK43526.1"/>
    </source>
</evidence>
<dbReference type="InterPro" id="IPR003347">
    <property type="entry name" value="JmjC_dom"/>
</dbReference>
<gene>
    <name evidence="2" type="ORF">BDQ12DRAFT_675121</name>
</gene>
<dbReference type="SMART" id="SM00558">
    <property type="entry name" value="JmjC"/>
    <property type="match status" value="1"/>
</dbReference>
<dbReference type="PANTHER" id="PTHR12461">
    <property type="entry name" value="HYPOXIA-INDUCIBLE FACTOR 1 ALPHA INHIBITOR-RELATED"/>
    <property type="match status" value="1"/>
</dbReference>
<keyword evidence="3" id="KW-1185">Reference proteome</keyword>
<dbReference type="Proteomes" id="UP000308652">
    <property type="component" value="Unassembled WGS sequence"/>
</dbReference>
<organism evidence="2 3">
    <name type="scientific">Crucibulum laeve</name>
    <dbReference type="NCBI Taxonomy" id="68775"/>
    <lineage>
        <taxon>Eukaryota</taxon>
        <taxon>Fungi</taxon>
        <taxon>Dikarya</taxon>
        <taxon>Basidiomycota</taxon>
        <taxon>Agaricomycotina</taxon>
        <taxon>Agaricomycetes</taxon>
        <taxon>Agaricomycetidae</taxon>
        <taxon>Agaricales</taxon>
        <taxon>Agaricineae</taxon>
        <taxon>Nidulariaceae</taxon>
        <taxon>Crucibulum</taxon>
    </lineage>
</organism>
<evidence type="ECO:0000259" key="1">
    <source>
        <dbReference type="PROSITE" id="PS51184"/>
    </source>
</evidence>
<dbReference type="Gene3D" id="2.60.120.10">
    <property type="entry name" value="Jelly Rolls"/>
    <property type="match status" value="1"/>
</dbReference>
<dbReference type="InterPro" id="IPR014710">
    <property type="entry name" value="RmlC-like_jellyroll"/>
</dbReference>
<dbReference type="SUPFAM" id="SSF51197">
    <property type="entry name" value="Clavaminate synthase-like"/>
    <property type="match status" value="1"/>
</dbReference>
<sequence length="328" mass="37009">MGAQVETLKHLSEEYRELNGTHIEILDEPPSALEFSRLIHKSRPVVIKGYKPVNAANLWTNEYLANKLGEQEISIAVTPNGQADAVTQGPNGQLYFVEPLVEKMTMSAFLSHISEGEYHPATTDVCYLQSQNGNLFSSDYFHGNANDCPSEFEPLRSDILSEITWCSDALGRSPDAVNIWIGDSRSITSIHSDPYENIYTVIRGAKYFTLLPPTDSWSLRERSYPHAIYTRSESTADLQITPSNAPAVRWSSITEPHVPGRLPPEIQPIHVTLYPGDTLYLPVGWWHHVRQAKELTVALNWWYDAEMQGMSWVWLNFLRGSRDVPPGN</sequence>